<dbReference type="eggNOG" id="ENOG502SVKE">
    <property type="taxonomic scope" value="Eukaryota"/>
</dbReference>
<organism evidence="2 3">
    <name type="scientific">Dactylellina haptotyla (strain CBS 200.50)</name>
    <name type="common">Nematode-trapping fungus</name>
    <name type="synonym">Monacrosporium haptotylum</name>
    <dbReference type="NCBI Taxonomy" id="1284197"/>
    <lineage>
        <taxon>Eukaryota</taxon>
        <taxon>Fungi</taxon>
        <taxon>Dikarya</taxon>
        <taxon>Ascomycota</taxon>
        <taxon>Pezizomycotina</taxon>
        <taxon>Orbiliomycetes</taxon>
        <taxon>Orbiliales</taxon>
        <taxon>Orbiliaceae</taxon>
        <taxon>Dactylellina</taxon>
    </lineage>
</organism>
<gene>
    <name evidence="2" type="ORF">H072_9411</name>
</gene>
<reference evidence="2 3" key="1">
    <citation type="journal article" date="2013" name="PLoS Genet.">
        <title>Genomic mechanisms accounting for the adaptation to parasitism in nematode-trapping fungi.</title>
        <authorList>
            <person name="Meerupati T."/>
            <person name="Andersson K.M."/>
            <person name="Friman E."/>
            <person name="Kumar D."/>
            <person name="Tunlid A."/>
            <person name="Ahren D."/>
        </authorList>
    </citation>
    <scope>NUCLEOTIDE SEQUENCE [LARGE SCALE GENOMIC DNA]</scope>
    <source>
        <strain evidence="2 3">CBS 200.50</strain>
    </source>
</reference>
<proteinExistence type="predicted"/>
<protein>
    <submittedName>
        <fullName evidence="2">Uncharacterized protein</fullName>
    </submittedName>
</protein>
<accession>S8A784</accession>
<keyword evidence="1" id="KW-0732">Signal</keyword>
<name>S8A784_DACHA</name>
<dbReference type="OMA" id="SAKWGAS"/>
<sequence>MMRQIFLILGLMPLLLLAVAVPAPSTEDDFFNGVDLPQDYDPYNMTQQLAMSDEQVAAIKAQYGIEDDDKSSTSDLSKRDTVNLLGYSITLNGVNRGNVQNFIISGSLFLLPRINSVGTRNGNNAAEFVLYVGDPYANPQAGAIRYYTNRYLYRLSSAKWGASRVDFSYVTKSGNTFTIRPDYSLAASNPLSAFNQKGGVTASIFLVDVGAITITLSKDWKTVSGTIAVDGRGYLFPDTRGWHRATFTGRLGVSQQVTF</sequence>
<dbReference type="EMBL" id="AQGS01000803">
    <property type="protein sequence ID" value="EPS37006.1"/>
    <property type="molecule type" value="Genomic_DNA"/>
</dbReference>
<evidence type="ECO:0000313" key="3">
    <source>
        <dbReference type="Proteomes" id="UP000015100"/>
    </source>
</evidence>
<dbReference type="OrthoDB" id="5084676at2759"/>
<keyword evidence="3" id="KW-1185">Reference proteome</keyword>
<dbReference type="HOGENOM" id="CLU_093908_0_0_1"/>
<dbReference type="AlphaFoldDB" id="S8A784"/>
<evidence type="ECO:0000313" key="2">
    <source>
        <dbReference type="EMBL" id="EPS37006.1"/>
    </source>
</evidence>
<dbReference type="Proteomes" id="UP000015100">
    <property type="component" value="Unassembled WGS sequence"/>
</dbReference>
<comment type="caution">
    <text evidence="2">The sequence shown here is derived from an EMBL/GenBank/DDBJ whole genome shotgun (WGS) entry which is preliminary data.</text>
</comment>
<evidence type="ECO:0000256" key="1">
    <source>
        <dbReference type="SAM" id="SignalP"/>
    </source>
</evidence>
<feature type="chain" id="PRO_5004548295" evidence="1">
    <location>
        <begin position="21"/>
        <end position="259"/>
    </location>
</feature>
<feature type="signal peptide" evidence="1">
    <location>
        <begin position="1"/>
        <end position="20"/>
    </location>
</feature>
<reference evidence="3" key="2">
    <citation type="submission" date="2013-04" db="EMBL/GenBank/DDBJ databases">
        <title>Genomic mechanisms accounting for the adaptation to parasitism in nematode-trapping fungi.</title>
        <authorList>
            <person name="Ahren D.G."/>
        </authorList>
    </citation>
    <scope>NUCLEOTIDE SEQUENCE [LARGE SCALE GENOMIC DNA]</scope>
    <source>
        <strain evidence="3">CBS 200.50</strain>
    </source>
</reference>